<dbReference type="SUPFAM" id="SSF46785">
    <property type="entry name" value="Winged helix' DNA-binding domain"/>
    <property type="match status" value="1"/>
</dbReference>
<gene>
    <name evidence="7" type="ORF">M0R45_005317</name>
</gene>
<dbReference type="SMART" id="SM00255">
    <property type="entry name" value="TIR"/>
    <property type="match status" value="1"/>
</dbReference>
<dbReference type="Pfam" id="PF23282">
    <property type="entry name" value="WHD_ROQ1"/>
    <property type="match status" value="1"/>
</dbReference>
<dbReference type="AlphaFoldDB" id="A0AAW1YMA3"/>
<dbReference type="PRINTS" id="PR00364">
    <property type="entry name" value="DISEASERSIST"/>
</dbReference>
<dbReference type="InterPro" id="IPR032675">
    <property type="entry name" value="LRR_dom_sf"/>
</dbReference>
<keyword evidence="4" id="KW-0520">NAD</keyword>
<dbReference type="Gene3D" id="1.10.8.430">
    <property type="entry name" value="Helical domain of apoptotic protease-activating factors"/>
    <property type="match status" value="1"/>
</dbReference>
<dbReference type="PROSITE" id="PS50104">
    <property type="entry name" value="TIR"/>
    <property type="match status" value="1"/>
</dbReference>
<dbReference type="GO" id="GO:0043531">
    <property type="term" value="F:ADP binding"/>
    <property type="evidence" value="ECO:0007669"/>
    <property type="project" value="InterPro"/>
</dbReference>
<evidence type="ECO:0000313" key="8">
    <source>
        <dbReference type="Proteomes" id="UP001457282"/>
    </source>
</evidence>
<dbReference type="PANTHER" id="PTHR11017:SF578">
    <property type="entry name" value="ADP-RIBOSYL CYCLASE_CYCLIC ADP-RIBOSE HYDROLASE"/>
    <property type="match status" value="1"/>
</dbReference>
<evidence type="ECO:0000256" key="4">
    <source>
        <dbReference type="ARBA" id="ARBA00023027"/>
    </source>
</evidence>
<comment type="caution">
    <text evidence="7">The sequence shown here is derived from an EMBL/GenBank/DDBJ whole genome shotgun (WGS) entry which is preliminary data.</text>
</comment>
<dbReference type="Gene3D" id="3.40.50.300">
    <property type="entry name" value="P-loop containing nucleotide triphosphate hydrolases"/>
    <property type="match status" value="1"/>
</dbReference>
<dbReference type="SUPFAM" id="SSF52058">
    <property type="entry name" value="L domain-like"/>
    <property type="match status" value="1"/>
</dbReference>
<feature type="domain" description="TIR" evidence="6">
    <location>
        <begin position="19"/>
        <end position="184"/>
    </location>
</feature>
<dbReference type="InterPro" id="IPR035897">
    <property type="entry name" value="Toll_tir_struct_dom_sf"/>
</dbReference>
<dbReference type="InterPro" id="IPR000157">
    <property type="entry name" value="TIR_dom"/>
</dbReference>
<dbReference type="InterPro" id="IPR003593">
    <property type="entry name" value="AAA+_ATPase"/>
</dbReference>
<evidence type="ECO:0000256" key="2">
    <source>
        <dbReference type="ARBA" id="ARBA00022737"/>
    </source>
</evidence>
<keyword evidence="1" id="KW-0433">Leucine-rich repeat</keyword>
<dbReference type="InterPro" id="IPR058192">
    <property type="entry name" value="WHD_ROQ1-like"/>
</dbReference>
<dbReference type="Proteomes" id="UP001457282">
    <property type="component" value="Unassembled WGS sequence"/>
</dbReference>
<dbReference type="EMBL" id="JBEDUW010000001">
    <property type="protein sequence ID" value="KAK9949805.1"/>
    <property type="molecule type" value="Genomic_DNA"/>
</dbReference>
<feature type="compositionally biased region" description="Acidic residues" evidence="5">
    <location>
        <begin position="1108"/>
        <end position="1119"/>
    </location>
</feature>
<proteinExistence type="predicted"/>
<dbReference type="Gene3D" id="3.40.50.10140">
    <property type="entry name" value="Toll/interleukin-1 receptor homology (TIR) domain"/>
    <property type="match status" value="1"/>
</dbReference>
<protein>
    <recommendedName>
        <fullName evidence="6">TIR domain-containing protein</fullName>
    </recommendedName>
</protein>
<reference evidence="7 8" key="1">
    <citation type="journal article" date="2023" name="G3 (Bethesda)">
        <title>A chromosome-length genome assembly and annotation of blackberry (Rubus argutus, cv. 'Hillquist').</title>
        <authorList>
            <person name="Bruna T."/>
            <person name="Aryal R."/>
            <person name="Dudchenko O."/>
            <person name="Sargent D.J."/>
            <person name="Mead D."/>
            <person name="Buti M."/>
            <person name="Cavallini A."/>
            <person name="Hytonen T."/>
            <person name="Andres J."/>
            <person name="Pham M."/>
            <person name="Weisz D."/>
            <person name="Mascagni F."/>
            <person name="Usai G."/>
            <person name="Natali L."/>
            <person name="Bassil N."/>
            <person name="Fernandez G.E."/>
            <person name="Lomsadze A."/>
            <person name="Armour M."/>
            <person name="Olukolu B."/>
            <person name="Poorten T."/>
            <person name="Britton C."/>
            <person name="Davik J."/>
            <person name="Ashrafi H."/>
            <person name="Aiden E.L."/>
            <person name="Borodovsky M."/>
            <person name="Worthington M."/>
        </authorList>
    </citation>
    <scope>NUCLEOTIDE SEQUENCE [LARGE SCALE GENOMIC DNA]</scope>
    <source>
        <strain evidence="7">PI 553951</strain>
    </source>
</reference>
<dbReference type="InterPro" id="IPR002182">
    <property type="entry name" value="NB-ARC"/>
</dbReference>
<dbReference type="GO" id="GO:0006952">
    <property type="term" value="P:defense response"/>
    <property type="evidence" value="ECO:0007669"/>
    <property type="project" value="UniProtKB-KW"/>
</dbReference>
<keyword evidence="3" id="KW-0611">Plant defense</keyword>
<evidence type="ECO:0000313" key="7">
    <source>
        <dbReference type="EMBL" id="KAK9949805.1"/>
    </source>
</evidence>
<evidence type="ECO:0000259" key="6">
    <source>
        <dbReference type="PROSITE" id="PS50104"/>
    </source>
</evidence>
<accession>A0AAW1YMA3</accession>
<dbReference type="InterPro" id="IPR042197">
    <property type="entry name" value="Apaf_helical"/>
</dbReference>
<dbReference type="Gene3D" id="3.80.10.10">
    <property type="entry name" value="Ribonuclease Inhibitor"/>
    <property type="match status" value="2"/>
</dbReference>
<keyword evidence="8" id="KW-1185">Reference proteome</keyword>
<dbReference type="Pfam" id="PF01582">
    <property type="entry name" value="TIR"/>
    <property type="match status" value="1"/>
</dbReference>
<feature type="region of interest" description="Disordered" evidence="5">
    <location>
        <begin position="1097"/>
        <end position="1171"/>
    </location>
</feature>
<evidence type="ECO:0000256" key="5">
    <source>
        <dbReference type="SAM" id="MobiDB-lite"/>
    </source>
</evidence>
<dbReference type="InterPro" id="IPR044974">
    <property type="entry name" value="Disease_R_plants"/>
</dbReference>
<dbReference type="InterPro" id="IPR058546">
    <property type="entry name" value="RPS4B/Roq1-like_LRR"/>
</dbReference>
<dbReference type="FunFam" id="3.40.50.10140:FF:000007">
    <property type="entry name" value="Disease resistance protein (TIR-NBS-LRR class)"/>
    <property type="match status" value="1"/>
</dbReference>
<sequence>MLSYATEGASSSSSFTPQRKYDVFLSFRGEDTRYNFTDHLYNALIQRGIRTFIDNDLTRGEEISAALLKTIEDSRISVIVFSKNYASSKWCLDELVKILECKESKQQVVWPIFYKVDPSDVRNRRGSFGEAIVQHEHKFKDDIEKVNRWRTALSKAANLSGSHFFDGYESKFIHEVVEEISAKVLRCTYLNVAKHLVGIQRRQGRMEKLLGVGENDVRMVGIWGIGGIGKTTLAKAIYNSNADKFEGSCFIENVGENSTTHGGLVQLQQSFLFEILGKKTLEVSNVDRGINVIKERMRDKKVLLILDDVNQLDQLNSLAGGCDWFGSGSRIILTTRDTRLLDGHQVHSIYEVDGFDFDEALELFSWNAFKRNVPLNDYMELAKCAVDMAKCLPLALTILGSHLCGRSTDQWQAALESYKRVPKKDIQDILKISYDALEYSLKEVFLDIACFFNGKNLDYVKQKLECCDLDPVIGIELLKEKALITIDREEFGLAFKIQMHDLLEELGKEIVRQESPTEPGKRSRLWFHEDVYHVLTENTGTDQVKGIMIQLPQPEEIRLSAKCFSKMKNLKFVINCNASLSGDVDYLPNELRFIDWPGCHLQSLPFNSNRKKLVVLNMPNSLIRQLGEGFKNMQNVKSINLEGCKYLTRTPDFSGTPSLERLNLDRCAQLVEVHPSVGVLSKLVRLSLMDCSNLENFPTRLHLKSLEFINLRGCRKLENFSEIDGMMDKLSYMNLGGTAIKELPLSIRYLNGLRILILENCGSLTNLPCSIYEWQNPFGLYLSRCSNLFSFPSRMNSEASSSAGPLPLLLSTNHRTLDDTCGPAVSPWNSLSTLHSLDLSRLNFVSLPEWISKCSNLKWLDLSCCKGLREISELPPTIGWLSVAGCVSLEIFSKLSNLLKHNDLQGLMWIDLSHCHRLRDNLCYDSTMMDNVVQKNQVLRYMEFGVLLPGSKVPQRFNPVTLNRGYFPEEYTAFVELPSKWGNKRLGLCAVVETRGDESGPCQMSASISIKDERRDYFNVFISLPGGSSADHVWLQYCTLSGIPYDKKDPIAVKWRFVIYGGTVSFKSCGFCLDCPQDDEKDEDQWLPSTSLSLEKMNPRKRKHIQDEDGDDEKDEEEWLPSTCLSLEKTNPPRKRKHIQEEEDHNLVAVNNTSANPPKDNWLSLSFKLNQ</sequence>
<dbReference type="SUPFAM" id="SSF52200">
    <property type="entry name" value="Toll/Interleukin receptor TIR domain"/>
    <property type="match status" value="1"/>
</dbReference>
<dbReference type="Pfam" id="PF23286">
    <property type="entry name" value="LRR_13"/>
    <property type="match status" value="1"/>
</dbReference>
<organism evidence="7 8">
    <name type="scientific">Rubus argutus</name>
    <name type="common">Southern blackberry</name>
    <dbReference type="NCBI Taxonomy" id="59490"/>
    <lineage>
        <taxon>Eukaryota</taxon>
        <taxon>Viridiplantae</taxon>
        <taxon>Streptophyta</taxon>
        <taxon>Embryophyta</taxon>
        <taxon>Tracheophyta</taxon>
        <taxon>Spermatophyta</taxon>
        <taxon>Magnoliopsida</taxon>
        <taxon>eudicotyledons</taxon>
        <taxon>Gunneridae</taxon>
        <taxon>Pentapetalae</taxon>
        <taxon>rosids</taxon>
        <taxon>fabids</taxon>
        <taxon>Rosales</taxon>
        <taxon>Rosaceae</taxon>
        <taxon>Rosoideae</taxon>
        <taxon>Rosoideae incertae sedis</taxon>
        <taxon>Rubus</taxon>
    </lineage>
</organism>
<dbReference type="InterPro" id="IPR027417">
    <property type="entry name" value="P-loop_NTPase"/>
</dbReference>
<evidence type="ECO:0000256" key="1">
    <source>
        <dbReference type="ARBA" id="ARBA00022614"/>
    </source>
</evidence>
<keyword evidence="2" id="KW-0677">Repeat</keyword>
<name>A0AAW1YMA3_RUBAR</name>
<dbReference type="SUPFAM" id="SSF52540">
    <property type="entry name" value="P-loop containing nucleoside triphosphate hydrolases"/>
    <property type="match status" value="1"/>
</dbReference>
<dbReference type="SMART" id="SM00382">
    <property type="entry name" value="AAA"/>
    <property type="match status" value="1"/>
</dbReference>
<evidence type="ECO:0000256" key="3">
    <source>
        <dbReference type="ARBA" id="ARBA00022821"/>
    </source>
</evidence>
<dbReference type="PANTHER" id="PTHR11017">
    <property type="entry name" value="LEUCINE-RICH REPEAT-CONTAINING PROTEIN"/>
    <property type="match status" value="1"/>
</dbReference>
<dbReference type="GO" id="GO:0007165">
    <property type="term" value="P:signal transduction"/>
    <property type="evidence" value="ECO:0007669"/>
    <property type="project" value="InterPro"/>
</dbReference>
<dbReference type="Pfam" id="PF00931">
    <property type="entry name" value="NB-ARC"/>
    <property type="match status" value="1"/>
</dbReference>
<dbReference type="InterPro" id="IPR036390">
    <property type="entry name" value="WH_DNA-bd_sf"/>
</dbReference>